<protein>
    <submittedName>
        <fullName evidence="2">Uncharacterized protein</fullName>
    </submittedName>
</protein>
<accession>A0A2P2JRD2</accession>
<keyword evidence="1" id="KW-0812">Transmembrane</keyword>
<keyword evidence="1" id="KW-1133">Transmembrane helix</keyword>
<name>A0A2P2JRD2_RHIMU</name>
<feature type="transmembrane region" description="Helical" evidence="1">
    <location>
        <begin position="12"/>
        <end position="29"/>
    </location>
</feature>
<sequence>MNKYIFVENTAICIYVCVLLSLFLIWVSFRSLFLSFMFSGCFDLVGTFNFRSSSFLHNLSCKGQ</sequence>
<dbReference type="EMBL" id="GGEC01015523">
    <property type="protein sequence ID" value="MBW96006.1"/>
    <property type="molecule type" value="Transcribed_RNA"/>
</dbReference>
<reference evidence="2" key="1">
    <citation type="submission" date="2018-02" db="EMBL/GenBank/DDBJ databases">
        <title>Rhizophora mucronata_Transcriptome.</title>
        <authorList>
            <person name="Meera S.P."/>
            <person name="Sreeshan A."/>
            <person name="Augustine A."/>
        </authorList>
    </citation>
    <scope>NUCLEOTIDE SEQUENCE</scope>
    <source>
        <tissue evidence="2">Leaf</tissue>
    </source>
</reference>
<evidence type="ECO:0000313" key="2">
    <source>
        <dbReference type="EMBL" id="MBW96006.1"/>
    </source>
</evidence>
<proteinExistence type="predicted"/>
<dbReference type="AlphaFoldDB" id="A0A2P2JRD2"/>
<organism evidence="2">
    <name type="scientific">Rhizophora mucronata</name>
    <name type="common">Asiatic mangrove</name>
    <dbReference type="NCBI Taxonomy" id="61149"/>
    <lineage>
        <taxon>Eukaryota</taxon>
        <taxon>Viridiplantae</taxon>
        <taxon>Streptophyta</taxon>
        <taxon>Embryophyta</taxon>
        <taxon>Tracheophyta</taxon>
        <taxon>Spermatophyta</taxon>
        <taxon>Magnoliopsida</taxon>
        <taxon>eudicotyledons</taxon>
        <taxon>Gunneridae</taxon>
        <taxon>Pentapetalae</taxon>
        <taxon>rosids</taxon>
        <taxon>fabids</taxon>
        <taxon>Malpighiales</taxon>
        <taxon>Rhizophoraceae</taxon>
        <taxon>Rhizophora</taxon>
    </lineage>
</organism>
<keyword evidence="1" id="KW-0472">Membrane</keyword>
<evidence type="ECO:0000256" key="1">
    <source>
        <dbReference type="SAM" id="Phobius"/>
    </source>
</evidence>